<dbReference type="Proteomes" id="UP000094527">
    <property type="component" value="Unassembled WGS sequence"/>
</dbReference>
<proteinExistence type="predicted"/>
<comment type="caution">
    <text evidence="1">The sequence shown here is derived from an EMBL/GenBank/DDBJ whole genome shotgun (WGS) entry which is preliminary data.</text>
</comment>
<dbReference type="EMBL" id="LJIJ01002084">
    <property type="protein sequence ID" value="ODM90253.1"/>
    <property type="molecule type" value="Genomic_DNA"/>
</dbReference>
<dbReference type="InterPro" id="IPR032675">
    <property type="entry name" value="LRR_dom_sf"/>
</dbReference>
<reference evidence="1 2" key="1">
    <citation type="journal article" date="2016" name="Genome Biol. Evol.">
        <title>Gene Family Evolution Reflects Adaptation to Soil Environmental Stressors in the Genome of the Collembolan Orchesella cincta.</title>
        <authorList>
            <person name="Faddeeva-Vakhrusheva A."/>
            <person name="Derks M.F."/>
            <person name="Anvar S.Y."/>
            <person name="Agamennone V."/>
            <person name="Suring W."/>
            <person name="Smit S."/>
            <person name="van Straalen N.M."/>
            <person name="Roelofs D."/>
        </authorList>
    </citation>
    <scope>NUCLEOTIDE SEQUENCE [LARGE SCALE GENOMIC DNA]</scope>
    <source>
        <tissue evidence="1">Mixed pool</tissue>
    </source>
</reference>
<organism evidence="1 2">
    <name type="scientific">Orchesella cincta</name>
    <name type="common">Springtail</name>
    <name type="synonym">Podura cincta</name>
    <dbReference type="NCBI Taxonomy" id="48709"/>
    <lineage>
        <taxon>Eukaryota</taxon>
        <taxon>Metazoa</taxon>
        <taxon>Ecdysozoa</taxon>
        <taxon>Arthropoda</taxon>
        <taxon>Hexapoda</taxon>
        <taxon>Collembola</taxon>
        <taxon>Entomobryomorpha</taxon>
        <taxon>Entomobryoidea</taxon>
        <taxon>Orchesellidae</taxon>
        <taxon>Orchesellinae</taxon>
        <taxon>Orchesella</taxon>
    </lineage>
</organism>
<dbReference type="AlphaFoldDB" id="A0A1D2MBB5"/>
<gene>
    <name evidence="1" type="ORF">Ocin01_16429</name>
</gene>
<protein>
    <submittedName>
        <fullName evidence="1">Putative F-box/LRR-repeat protein 23</fullName>
    </submittedName>
</protein>
<evidence type="ECO:0000313" key="2">
    <source>
        <dbReference type="Proteomes" id="UP000094527"/>
    </source>
</evidence>
<name>A0A1D2MBB5_ORCCI</name>
<sequence length="175" mass="19612">MIGGWRPRELCNKVDIISSTNFASEPLKNLVLPQMEEFVVGYELCKGSDIEALGRLMPGLKRLRIGLDNEGFKAACKNWTQLRHLDLDPFDVEEEGILGIKDGKKYSQPNITDLKYLASLRIGSPSGNDSTKGWLTQDSVVDGLLVSESLRSVWTRRAPKATVKVRQMFASRFPQ</sequence>
<accession>A0A1D2MBB5</accession>
<evidence type="ECO:0000313" key="1">
    <source>
        <dbReference type="EMBL" id="ODM90253.1"/>
    </source>
</evidence>
<keyword evidence="2" id="KW-1185">Reference proteome</keyword>
<dbReference type="Gene3D" id="3.80.10.10">
    <property type="entry name" value="Ribonuclease Inhibitor"/>
    <property type="match status" value="1"/>
</dbReference>